<comment type="caution">
    <text evidence="1">The sequence shown here is derived from an EMBL/GenBank/DDBJ whole genome shotgun (WGS) entry which is preliminary data.</text>
</comment>
<name>A0AA38J011_9CUCU</name>
<accession>A0AA38J011</accession>
<sequence>MRGTETHLRTPSCVRRGRNTCTVLKILPSLPSPLFARVHDGSSKGRRSWNSSTRKFAFGRLFMDSPYQNYKLSCISNIGSLIESANTALENI</sequence>
<dbReference type="EMBL" id="JALNTZ010000002">
    <property type="protein sequence ID" value="KAJ3664336.1"/>
    <property type="molecule type" value="Genomic_DNA"/>
</dbReference>
<protein>
    <submittedName>
        <fullName evidence="1">Uncharacterized protein</fullName>
    </submittedName>
</protein>
<evidence type="ECO:0000313" key="2">
    <source>
        <dbReference type="Proteomes" id="UP001168821"/>
    </source>
</evidence>
<reference evidence="1" key="1">
    <citation type="journal article" date="2023" name="G3 (Bethesda)">
        <title>Whole genome assemblies of Zophobas morio and Tenebrio molitor.</title>
        <authorList>
            <person name="Kaur S."/>
            <person name="Stinson S.A."/>
            <person name="diCenzo G.C."/>
        </authorList>
    </citation>
    <scope>NUCLEOTIDE SEQUENCE</scope>
    <source>
        <strain evidence="1">QUZm001</strain>
    </source>
</reference>
<organism evidence="1 2">
    <name type="scientific">Zophobas morio</name>
    <dbReference type="NCBI Taxonomy" id="2755281"/>
    <lineage>
        <taxon>Eukaryota</taxon>
        <taxon>Metazoa</taxon>
        <taxon>Ecdysozoa</taxon>
        <taxon>Arthropoda</taxon>
        <taxon>Hexapoda</taxon>
        <taxon>Insecta</taxon>
        <taxon>Pterygota</taxon>
        <taxon>Neoptera</taxon>
        <taxon>Endopterygota</taxon>
        <taxon>Coleoptera</taxon>
        <taxon>Polyphaga</taxon>
        <taxon>Cucujiformia</taxon>
        <taxon>Tenebrionidae</taxon>
        <taxon>Zophobas</taxon>
    </lineage>
</organism>
<dbReference type="AlphaFoldDB" id="A0AA38J011"/>
<evidence type="ECO:0000313" key="1">
    <source>
        <dbReference type="EMBL" id="KAJ3664336.1"/>
    </source>
</evidence>
<gene>
    <name evidence="1" type="ORF">Zmor_008517</name>
</gene>
<dbReference type="Proteomes" id="UP001168821">
    <property type="component" value="Unassembled WGS sequence"/>
</dbReference>
<proteinExistence type="predicted"/>
<keyword evidence="2" id="KW-1185">Reference proteome</keyword>